<evidence type="ECO:0000256" key="1">
    <source>
        <dbReference type="SAM" id="MobiDB-lite"/>
    </source>
</evidence>
<dbReference type="EMBL" id="JAPMOS010000122">
    <property type="protein sequence ID" value="KAJ4455056.1"/>
    <property type="molecule type" value="Genomic_DNA"/>
</dbReference>
<gene>
    <name evidence="2" type="ORF">PAPYR_10075</name>
</gene>
<reference evidence="2" key="1">
    <citation type="journal article" date="2022" name="bioRxiv">
        <title>Genomics of Preaxostyla Flagellates Illuminates Evolutionary Transitions and the Path Towards Mitochondrial Loss.</title>
        <authorList>
            <person name="Novak L.V.F."/>
            <person name="Treitli S.C."/>
            <person name="Pyrih J."/>
            <person name="Halakuc P."/>
            <person name="Pipaliya S.V."/>
            <person name="Vacek V."/>
            <person name="Brzon O."/>
            <person name="Soukal P."/>
            <person name="Eme L."/>
            <person name="Dacks J.B."/>
            <person name="Karnkowska A."/>
            <person name="Elias M."/>
            <person name="Hampl V."/>
        </authorList>
    </citation>
    <scope>NUCLEOTIDE SEQUENCE</scope>
    <source>
        <strain evidence="2">RCP-MX</strain>
    </source>
</reference>
<protein>
    <submittedName>
        <fullName evidence="2">Uncharacterized protein</fullName>
    </submittedName>
</protein>
<feature type="compositionally biased region" description="Basic and acidic residues" evidence="1">
    <location>
        <begin position="40"/>
        <end position="51"/>
    </location>
</feature>
<dbReference type="Proteomes" id="UP001141327">
    <property type="component" value="Unassembled WGS sequence"/>
</dbReference>
<feature type="region of interest" description="Disordered" evidence="1">
    <location>
        <begin position="35"/>
        <end position="56"/>
    </location>
</feature>
<evidence type="ECO:0000313" key="2">
    <source>
        <dbReference type="EMBL" id="KAJ4455056.1"/>
    </source>
</evidence>
<accession>A0ABQ8UAY6</accession>
<comment type="caution">
    <text evidence="2">The sequence shown here is derived from an EMBL/GenBank/DDBJ whole genome shotgun (WGS) entry which is preliminary data.</text>
</comment>
<proteinExistence type="predicted"/>
<evidence type="ECO:0000313" key="3">
    <source>
        <dbReference type="Proteomes" id="UP001141327"/>
    </source>
</evidence>
<organism evidence="2 3">
    <name type="scientific">Paratrimastix pyriformis</name>
    <dbReference type="NCBI Taxonomy" id="342808"/>
    <lineage>
        <taxon>Eukaryota</taxon>
        <taxon>Metamonada</taxon>
        <taxon>Preaxostyla</taxon>
        <taxon>Paratrimastigidae</taxon>
        <taxon>Paratrimastix</taxon>
    </lineage>
</organism>
<feature type="region of interest" description="Disordered" evidence="1">
    <location>
        <begin position="231"/>
        <end position="266"/>
    </location>
</feature>
<sequence>MQQRIELTFTISAPLIQRTPSNQFAFQGPKSEVEENAVEMDDRPQSMDEHPLSSNSHQPLLDVLNNRKFDYIADGVKFHVLKCIEAHYCIPDKYRGPNPVSSTFHLGQMFLLRIYEAHPQHLAPSRQPFELIDDDGQVVIRAFYVGLSQSRTEQLDCRLGGLTLRITKVVDVPQGSEAEADRVYLCQTDSGAASPSATDLPGRSSLLARLAPSLHHNGIAPLTVGIVLVSPSDHPESAPPSELPPDTVSLPDPDLGCGSYFDGNRS</sequence>
<name>A0ABQ8UAY6_9EUKA</name>
<keyword evidence="3" id="KW-1185">Reference proteome</keyword>